<protein>
    <submittedName>
        <fullName evidence="2">SAM-dependent methyltransferase</fullName>
    </submittedName>
</protein>
<dbReference type="EMBL" id="JACHMO010000001">
    <property type="protein sequence ID" value="MBB5802449.1"/>
    <property type="molecule type" value="Genomic_DNA"/>
</dbReference>
<dbReference type="Pfam" id="PF13649">
    <property type="entry name" value="Methyltransf_25"/>
    <property type="match status" value="1"/>
</dbReference>
<dbReference type="Gene3D" id="3.40.50.150">
    <property type="entry name" value="Vaccinia Virus protein VP39"/>
    <property type="match status" value="1"/>
</dbReference>
<sequence>MADENAERIFDKLADWFDSIYRDHKGKDYRAEAVGVVDLVLARKPGAASLLDVGSGTGEHLTHYAKAFTTVEGLDLSSRMREETRAKLPDVVVHDEDMRDFDLGRTYDTVVCMWGTFALMRSVEELDMLVGCMARHLSPGGVLFAEPWWFPEQYLDGYIGAEIVRDGDRVMSRVSRTTLPGRSAEMEIHFVVAGPDGVEHFTQTHVYTPFSRNEVLGSFRRAGCADVEYVTAEPFANGYFIGTRE</sequence>
<comment type="caution">
    <text evidence="2">The sequence shown here is derived from an EMBL/GenBank/DDBJ whole genome shotgun (WGS) entry which is preliminary data.</text>
</comment>
<dbReference type="AlphaFoldDB" id="A0A7W9HIG5"/>
<dbReference type="GO" id="GO:0008168">
    <property type="term" value="F:methyltransferase activity"/>
    <property type="evidence" value="ECO:0007669"/>
    <property type="project" value="UniProtKB-KW"/>
</dbReference>
<dbReference type="GO" id="GO:0032259">
    <property type="term" value="P:methylation"/>
    <property type="evidence" value="ECO:0007669"/>
    <property type="project" value="UniProtKB-KW"/>
</dbReference>
<dbReference type="InterPro" id="IPR041698">
    <property type="entry name" value="Methyltransf_25"/>
</dbReference>
<proteinExistence type="predicted"/>
<dbReference type="Proteomes" id="UP000552097">
    <property type="component" value="Unassembled WGS sequence"/>
</dbReference>
<dbReference type="CDD" id="cd02440">
    <property type="entry name" value="AdoMet_MTases"/>
    <property type="match status" value="1"/>
</dbReference>
<gene>
    <name evidence="2" type="ORF">F4560_002217</name>
</gene>
<dbReference type="Gene3D" id="2.20.130.10">
    <property type="entry name" value="CAC2371-like domains"/>
    <property type="match status" value="1"/>
</dbReference>
<keyword evidence="2" id="KW-0489">Methyltransferase</keyword>
<dbReference type="InterPro" id="IPR029063">
    <property type="entry name" value="SAM-dependent_MTases_sf"/>
</dbReference>
<keyword evidence="2" id="KW-0808">Transferase</keyword>
<dbReference type="SUPFAM" id="SSF53335">
    <property type="entry name" value="S-adenosyl-L-methionine-dependent methyltransferases"/>
    <property type="match status" value="1"/>
</dbReference>
<organism evidence="2 3">
    <name type="scientific">Saccharothrix ecbatanensis</name>
    <dbReference type="NCBI Taxonomy" id="1105145"/>
    <lineage>
        <taxon>Bacteria</taxon>
        <taxon>Bacillati</taxon>
        <taxon>Actinomycetota</taxon>
        <taxon>Actinomycetes</taxon>
        <taxon>Pseudonocardiales</taxon>
        <taxon>Pseudonocardiaceae</taxon>
        <taxon>Saccharothrix</taxon>
    </lineage>
</organism>
<feature type="domain" description="Methyltransferase" evidence="1">
    <location>
        <begin position="51"/>
        <end position="141"/>
    </location>
</feature>
<keyword evidence="3" id="KW-1185">Reference proteome</keyword>
<dbReference type="RefSeq" id="WP_221483450.1">
    <property type="nucleotide sequence ID" value="NZ_JACHMO010000001.1"/>
</dbReference>
<evidence type="ECO:0000259" key="1">
    <source>
        <dbReference type="Pfam" id="PF13649"/>
    </source>
</evidence>
<evidence type="ECO:0000313" key="2">
    <source>
        <dbReference type="EMBL" id="MBB5802449.1"/>
    </source>
</evidence>
<accession>A0A7W9HIG5</accession>
<evidence type="ECO:0000313" key="3">
    <source>
        <dbReference type="Proteomes" id="UP000552097"/>
    </source>
</evidence>
<reference evidence="2 3" key="1">
    <citation type="submission" date="2020-08" db="EMBL/GenBank/DDBJ databases">
        <title>Sequencing the genomes of 1000 actinobacteria strains.</title>
        <authorList>
            <person name="Klenk H.-P."/>
        </authorList>
    </citation>
    <scope>NUCLEOTIDE SEQUENCE [LARGE SCALE GENOMIC DNA]</scope>
    <source>
        <strain evidence="2 3">DSM 45486</strain>
    </source>
</reference>
<name>A0A7W9HIG5_9PSEU</name>